<dbReference type="Proteomes" id="UP000694300">
    <property type="component" value="Unassembled WGS sequence"/>
</dbReference>
<evidence type="ECO:0000313" key="1">
    <source>
        <dbReference type="EMBL" id="MBW0131206.1"/>
    </source>
</evidence>
<organism evidence="1 3">
    <name type="scientific">Pseudonocardia oceani</name>
    <dbReference type="NCBI Taxonomy" id="2792013"/>
    <lineage>
        <taxon>Bacteria</taxon>
        <taxon>Bacillati</taxon>
        <taxon>Actinomycetota</taxon>
        <taxon>Actinomycetes</taxon>
        <taxon>Pseudonocardiales</taxon>
        <taxon>Pseudonocardiaceae</taxon>
        <taxon>Pseudonocardia</taxon>
    </lineage>
</organism>
<name>A0ABS6UG34_9PSEU</name>
<dbReference type="RefSeq" id="WP_218596167.1">
    <property type="nucleotide sequence ID" value="NZ_JADQDE010000005.1"/>
</dbReference>
<protein>
    <submittedName>
        <fullName evidence="1">Uncharacterized protein</fullName>
    </submittedName>
</protein>
<gene>
    <name evidence="1" type="ORF">I4I82_26500</name>
    <name evidence="2" type="ORF">I4I82_33810</name>
</gene>
<evidence type="ECO:0000313" key="2">
    <source>
        <dbReference type="EMBL" id="MBW0132627.1"/>
    </source>
</evidence>
<dbReference type="EMBL" id="JADQDF010000003">
    <property type="protein sequence ID" value="MBW0132627.1"/>
    <property type="molecule type" value="Genomic_DNA"/>
</dbReference>
<accession>A0ABS6UG34</accession>
<proteinExistence type="predicted"/>
<keyword evidence="3" id="KW-1185">Reference proteome</keyword>
<sequence>MSDTDTGRPTGEQVDAALHRAELRYATEDERTFAAEVRALRDELDRMHSALRHEYSGIQLAWDNEHVTVEINQDQRLLAEYDRRGAVEKAAAAYVMAGLCGNPSTSVELAALIAAVRTNRDFHG</sequence>
<dbReference type="EMBL" id="JADQDF010000001">
    <property type="protein sequence ID" value="MBW0131206.1"/>
    <property type="molecule type" value="Genomic_DNA"/>
</dbReference>
<evidence type="ECO:0000313" key="3">
    <source>
        <dbReference type="Proteomes" id="UP000694300"/>
    </source>
</evidence>
<reference evidence="1 3" key="1">
    <citation type="submission" date="2020-11" db="EMBL/GenBank/DDBJ databases">
        <title>Pseudonocardia abyssalis sp. nov. and Pseudonocardia oceani sp. nov., description and phylogenomic analysis of two novel actinomycetes isolated from the deep Southern Ocean.</title>
        <authorList>
            <person name="Parra J."/>
        </authorList>
    </citation>
    <scope>NUCLEOTIDE SEQUENCE [LARGE SCALE GENOMIC DNA]</scope>
    <source>
        <strain evidence="1">KRD-185</strain>
        <strain evidence="3">KRD185</strain>
    </source>
</reference>
<comment type="caution">
    <text evidence="1">The sequence shown here is derived from an EMBL/GenBank/DDBJ whole genome shotgun (WGS) entry which is preliminary data.</text>
</comment>